<dbReference type="GO" id="GO:0003863">
    <property type="term" value="F:branched-chain 2-oxo acid dehydrogenase activity"/>
    <property type="evidence" value="ECO:0007669"/>
    <property type="project" value="UniProtKB-EC"/>
</dbReference>
<evidence type="ECO:0000256" key="1">
    <source>
        <dbReference type="ARBA" id="ARBA00001964"/>
    </source>
</evidence>
<dbReference type="SUPFAM" id="SSF52922">
    <property type="entry name" value="TK C-terminal domain-like"/>
    <property type="match status" value="1"/>
</dbReference>
<accession>A0A380FIB9</accession>
<dbReference type="EC" id="1.2.4.4" evidence="5"/>
<comment type="cofactor">
    <cofactor evidence="1">
        <name>thiamine diphosphate</name>
        <dbReference type="ChEBI" id="CHEBI:58937"/>
    </cofactor>
</comment>
<name>A0A380FIB9_STAGA</name>
<evidence type="ECO:0000313" key="5">
    <source>
        <dbReference type="EMBL" id="SUM33181.1"/>
    </source>
</evidence>
<keyword evidence="3" id="KW-0786">Thiamine pyrophosphate</keyword>
<dbReference type="Pfam" id="PF02780">
    <property type="entry name" value="Transketolase_C"/>
    <property type="match status" value="1"/>
</dbReference>
<sequence length="65" mass="7401">MPIGKADVKRHGDDITVFTYGLCVNYCIQAADMLEEEGINVEVVDLRTVYPLDKKTIIERAKTNW</sequence>
<evidence type="ECO:0000256" key="2">
    <source>
        <dbReference type="ARBA" id="ARBA00023002"/>
    </source>
</evidence>
<organism evidence="5 6">
    <name type="scientific">Staphylococcus gallinarum</name>
    <dbReference type="NCBI Taxonomy" id="1293"/>
    <lineage>
        <taxon>Bacteria</taxon>
        <taxon>Bacillati</taxon>
        <taxon>Bacillota</taxon>
        <taxon>Bacilli</taxon>
        <taxon>Bacillales</taxon>
        <taxon>Staphylococcaceae</taxon>
        <taxon>Staphylococcus</taxon>
    </lineage>
</organism>
<feature type="domain" description="Transketolase C-terminal" evidence="4">
    <location>
        <begin position="4"/>
        <end position="62"/>
    </location>
</feature>
<proteinExistence type="predicted"/>
<dbReference type="AlphaFoldDB" id="A0A380FIB9"/>
<reference evidence="5 6" key="1">
    <citation type="submission" date="2018-06" db="EMBL/GenBank/DDBJ databases">
        <authorList>
            <consortium name="Pathogen Informatics"/>
            <person name="Doyle S."/>
        </authorList>
    </citation>
    <scope>NUCLEOTIDE SEQUENCE [LARGE SCALE GENOMIC DNA]</scope>
    <source>
        <strain evidence="5 6">NCTC12195</strain>
    </source>
</reference>
<evidence type="ECO:0000259" key="4">
    <source>
        <dbReference type="Pfam" id="PF02780"/>
    </source>
</evidence>
<dbReference type="Proteomes" id="UP000255277">
    <property type="component" value="Unassembled WGS sequence"/>
</dbReference>
<dbReference type="Gene3D" id="3.40.50.920">
    <property type="match status" value="1"/>
</dbReference>
<evidence type="ECO:0000256" key="3">
    <source>
        <dbReference type="ARBA" id="ARBA00023052"/>
    </source>
</evidence>
<dbReference type="EMBL" id="UHDK01000001">
    <property type="protein sequence ID" value="SUM33181.1"/>
    <property type="molecule type" value="Genomic_DNA"/>
</dbReference>
<keyword evidence="2 5" id="KW-0560">Oxidoreductase</keyword>
<dbReference type="InterPro" id="IPR033248">
    <property type="entry name" value="Transketolase_C"/>
</dbReference>
<dbReference type="InterPro" id="IPR009014">
    <property type="entry name" value="Transketo_C/PFOR_II"/>
</dbReference>
<gene>
    <name evidence="5" type="primary">bfmBAB_2</name>
    <name evidence="5" type="ORF">NCTC12195_02637</name>
</gene>
<evidence type="ECO:0000313" key="6">
    <source>
        <dbReference type="Proteomes" id="UP000255277"/>
    </source>
</evidence>
<dbReference type="PANTHER" id="PTHR43257:SF2">
    <property type="entry name" value="PYRUVATE DEHYDROGENASE E1 COMPONENT SUBUNIT BETA"/>
    <property type="match status" value="1"/>
</dbReference>
<dbReference type="PANTHER" id="PTHR43257">
    <property type="entry name" value="PYRUVATE DEHYDROGENASE E1 COMPONENT BETA SUBUNIT"/>
    <property type="match status" value="1"/>
</dbReference>
<protein>
    <submittedName>
        <fullName evidence="5">Branched-chain alpha-keto acid dehydrogenase E1 beta subunit</fullName>
        <ecNumber evidence="5">1.2.4.4</ecNumber>
    </submittedName>
</protein>